<comment type="similarity">
    <text evidence="1">Belongs to the glutathione peroxidase family.</text>
</comment>
<dbReference type="Proteomes" id="UP001371456">
    <property type="component" value="Unassembled WGS sequence"/>
</dbReference>
<dbReference type="PROSITE" id="PS51355">
    <property type="entry name" value="GLUTATHIONE_PEROXID_3"/>
    <property type="match status" value="1"/>
</dbReference>
<accession>A0AAN8Y6C6</accession>
<evidence type="ECO:0000313" key="4">
    <source>
        <dbReference type="EMBL" id="KAK6780491.1"/>
    </source>
</evidence>
<evidence type="ECO:0000256" key="1">
    <source>
        <dbReference type="ARBA" id="ARBA00006926"/>
    </source>
</evidence>
<dbReference type="Gene3D" id="3.40.30.10">
    <property type="entry name" value="Glutaredoxin"/>
    <property type="match status" value="1"/>
</dbReference>
<dbReference type="InterPro" id="IPR000889">
    <property type="entry name" value="Glutathione_peroxidase"/>
</dbReference>
<organism evidence="4 5">
    <name type="scientific">Solanum bulbocastanum</name>
    <name type="common">Wild potato</name>
    <dbReference type="NCBI Taxonomy" id="147425"/>
    <lineage>
        <taxon>Eukaryota</taxon>
        <taxon>Viridiplantae</taxon>
        <taxon>Streptophyta</taxon>
        <taxon>Embryophyta</taxon>
        <taxon>Tracheophyta</taxon>
        <taxon>Spermatophyta</taxon>
        <taxon>Magnoliopsida</taxon>
        <taxon>eudicotyledons</taxon>
        <taxon>Gunneridae</taxon>
        <taxon>Pentapetalae</taxon>
        <taxon>asterids</taxon>
        <taxon>lamiids</taxon>
        <taxon>Solanales</taxon>
        <taxon>Solanaceae</taxon>
        <taxon>Solanoideae</taxon>
        <taxon>Solaneae</taxon>
        <taxon>Solanum</taxon>
    </lineage>
</organism>
<reference evidence="4 5" key="1">
    <citation type="submission" date="2024-02" db="EMBL/GenBank/DDBJ databases">
        <title>de novo genome assembly of Solanum bulbocastanum strain 11H21.</title>
        <authorList>
            <person name="Hosaka A.J."/>
        </authorList>
    </citation>
    <scope>NUCLEOTIDE SEQUENCE [LARGE SCALE GENOMIC DNA]</scope>
    <source>
        <tissue evidence="4">Young leaves</tissue>
    </source>
</reference>
<dbReference type="SUPFAM" id="SSF52833">
    <property type="entry name" value="Thioredoxin-like"/>
    <property type="match status" value="1"/>
</dbReference>
<dbReference type="AlphaFoldDB" id="A0AAN8Y6C6"/>
<evidence type="ECO:0008006" key="6">
    <source>
        <dbReference type="Google" id="ProtNLM"/>
    </source>
</evidence>
<gene>
    <name evidence="4" type="ORF">RDI58_022675</name>
</gene>
<keyword evidence="5" id="KW-1185">Reference proteome</keyword>
<evidence type="ECO:0000313" key="5">
    <source>
        <dbReference type="Proteomes" id="UP001371456"/>
    </source>
</evidence>
<keyword evidence="3" id="KW-0560">Oxidoreductase</keyword>
<proteinExistence type="inferred from homology"/>
<dbReference type="GO" id="GO:0005829">
    <property type="term" value="C:cytosol"/>
    <property type="evidence" value="ECO:0007669"/>
    <property type="project" value="TreeGrafter"/>
</dbReference>
<keyword evidence="2" id="KW-0575">Peroxidase</keyword>
<dbReference type="InterPro" id="IPR036249">
    <property type="entry name" value="Thioredoxin-like_sf"/>
</dbReference>
<dbReference type="GO" id="GO:0006979">
    <property type="term" value="P:response to oxidative stress"/>
    <property type="evidence" value="ECO:0007669"/>
    <property type="project" value="InterPro"/>
</dbReference>
<comment type="caution">
    <text evidence="4">The sequence shown here is derived from an EMBL/GenBank/DDBJ whole genome shotgun (WGS) entry which is preliminary data.</text>
</comment>
<dbReference type="GO" id="GO:0004601">
    <property type="term" value="F:peroxidase activity"/>
    <property type="evidence" value="ECO:0007669"/>
    <property type="project" value="UniProtKB-KW"/>
</dbReference>
<evidence type="ECO:0000256" key="3">
    <source>
        <dbReference type="ARBA" id="ARBA00023002"/>
    </source>
</evidence>
<dbReference type="PANTHER" id="PTHR11592:SF106">
    <property type="entry name" value="GLUTATHIONE PEROXIDASE"/>
    <property type="match status" value="1"/>
</dbReference>
<protein>
    <recommendedName>
        <fullName evidence="6">Glutathione peroxidase</fullName>
    </recommendedName>
</protein>
<sequence>MERCLIHSNPPANYDTEASKYRFRQLQRSQPHVDVTSDKLQGRLKCKIEFELGATVRVNGPNEAPVYTFLKASKGGFLSKSIKWNFTKFLVDKEGQVIRRYGSTTPPLSIKADIQKALGEN</sequence>
<evidence type="ECO:0000256" key="2">
    <source>
        <dbReference type="ARBA" id="ARBA00022559"/>
    </source>
</evidence>
<name>A0AAN8Y6C6_SOLBU</name>
<dbReference type="PANTHER" id="PTHR11592">
    <property type="entry name" value="GLUTATHIONE PEROXIDASE"/>
    <property type="match status" value="1"/>
</dbReference>
<dbReference type="EMBL" id="JBANQN010000009">
    <property type="protein sequence ID" value="KAK6780491.1"/>
    <property type="molecule type" value="Genomic_DNA"/>
</dbReference>